<dbReference type="InterPro" id="IPR015908">
    <property type="entry name" value="Allantoicase_dom"/>
</dbReference>
<reference evidence="4" key="1">
    <citation type="journal article" date="2018" name="Nat. Microbiol.">
        <title>Leveraging single-cell genomics to expand the fungal tree of life.</title>
        <authorList>
            <person name="Ahrendt S.R."/>
            <person name="Quandt C.A."/>
            <person name="Ciobanu D."/>
            <person name="Clum A."/>
            <person name="Salamov A."/>
            <person name="Andreopoulos B."/>
            <person name="Cheng J.F."/>
            <person name="Woyke T."/>
            <person name="Pelin A."/>
            <person name="Henrissat B."/>
            <person name="Reynolds N.K."/>
            <person name="Benny G.L."/>
            <person name="Smith M.E."/>
            <person name="James T.Y."/>
            <person name="Grigoriev I.V."/>
        </authorList>
    </citation>
    <scope>NUCLEOTIDE SEQUENCE [LARGE SCALE GENOMIC DNA]</scope>
</reference>
<dbReference type="InterPro" id="IPR005164">
    <property type="entry name" value="Allantoicase"/>
</dbReference>
<evidence type="ECO:0000313" key="4">
    <source>
        <dbReference type="Proteomes" id="UP000267251"/>
    </source>
</evidence>
<gene>
    <name evidence="3" type="ORF">BJ684DRAFT_205</name>
</gene>
<dbReference type="InterPro" id="IPR008979">
    <property type="entry name" value="Galactose-bd-like_sf"/>
</dbReference>
<feature type="non-terminal residue" evidence="3">
    <location>
        <position position="328"/>
    </location>
</feature>
<dbReference type="Gene3D" id="2.60.120.260">
    <property type="entry name" value="Galactose-binding domain-like"/>
    <property type="match status" value="2"/>
</dbReference>
<protein>
    <submittedName>
        <fullName evidence="3">Galactose-binding domain-like protein</fullName>
    </submittedName>
</protein>
<name>A0A4P9Y7K2_9FUNG</name>
<dbReference type="NCBIfam" id="TIGR02961">
    <property type="entry name" value="allantoicase"/>
    <property type="match status" value="1"/>
</dbReference>
<feature type="non-terminal residue" evidence="3">
    <location>
        <position position="1"/>
    </location>
</feature>
<dbReference type="EMBL" id="KZ987798">
    <property type="protein sequence ID" value="RKP14724.1"/>
    <property type="molecule type" value="Genomic_DNA"/>
</dbReference>
<feature type="domain" description="Allantoicase" evidence="2">
    <location>
        <begin position="176"/>
        <end position="327"/>
    </location>
</feature>
<proteinExistence type="inferred from homology"/>
<dbReference type="AlphaFoldDB" id="A0A4P9Y7K2"/>
<evidence type="ECO:0000313" key="3">
    <source>
        <dbReference type="EMBL" id="RKP14724.1"/>
    </source>
</evidence>
<dbReference type="PANTHER" id="PTHR12045">
    <property type="entry name" value="ALLANTOICASE"/>
    <property type="match status" value="1"/>
</dbReference>
<organism evidence="3 4">
    <name type="scientific">Piptocephalis cylindrospora</name>
    <dbReference type="NCBI Taxonomy" id="1907219"/>
    <lineage>
        <taxon>Eukaryota</taxon>
        <taxon>Fungi</taxon>
        <taxon>Fungi incertae sedis</taxon>
        <taxon>Zoopagomycota</taxon>
        <taxon>Zoopagomycotina</taxon>
        <taxon>Zoopagomycetes</taxon>
        <taxon>Zoopagales</taxon>
        <taxon>Piptocephalidaceae</taxon>
        <taxon>Piptocephalis</taxon>
    </lineage>
</organism>
<feature type="domain" description="Allantoicase" evidence="2">
    <location>
        <begin position="9"/>
        <end position="157"/>
    </location>
</feature>
<comment type="similarity">
    <text evidence="1">Belongs to the allantoicase family.</text>
</comment>
<dbReference type="Proteomes" id="UP000267251">
    <property type="component" value="Unassembled WGS sequence"/>
</dbReference>
<dbReference type="PANTHER" id="PTHR12045:SF3">
    <property type="entry name" value="INACTIVE ALLANTOICASE-RELATED"/>
    <property type="match status" value="1"/>
</dbReference>
<dbReference type="PIRSF" id="PIRSF016516">
    <property type="entry name" value="Allantoicase"/>
    <property type="match status" value="1"/>
</dbReference>
<dbReference type="GO" id="GO:0004037">
    <property type="term" value="F:allantoicase activity"/>
    <property type="evidence" value="ECO:0007669"/>
    <property type="project" value="InterPro"/>
</dbReference>
<dbReference type="GO" id="GO:0000256">
    <property type="term" value="P:allantoin catabolic process"/>
    <property type="evidence" value="ECO:0007669"/>
    <property type="project" value="InterPro"/>
</dbReference>
<dbReference type="HAMAP" id="MF_00813">
    <property type="entry name" value="Allantoicase"/>
    <property type="match status" value="1"/>
</dbReference>
<dbReference type="OrthoDB" id="10266039at2759"/>
<keyword evidence="4" id="KW-1185">Reference proteome</keyword>
<evidence type="ECO:0000259" key="2">
    <source>
        <dbReference type="Pfam" id="PF03561"/>
    </source>
</evidence>
<evidence type="ECO:0000256" key="1">
    <source>
        <dbReference type="ARBA" id="ARBA00009242"/>
    </source>
</evidence>
<dbReference type="SUPFAM" id="SSF49785">
    <property type="entry name" value="Galactose-binding domain-like"/>
    <property type="match status" value="2"/>
</dbReference>
<accession>A0A4P9Y7K2</accession>
<dbReference type="Pfam" id="PF03561">
    <property type="entry name" value="Allantoicase"/>
    <property type="match status" value="2"/>
</dbReference>
<sequence length="328" mass="36459">LDLARSSLGTTILECSDEFFAGADNLLKPTEAISRPGEFTDNGAWMDGWETRRHNIGYDWTIVRLGYAGIISAFDIDTAHFKGNHAPFASVEGTFSTQETPGPRAQWREILPKAPLEPNSHNYFGIDSSLKDMAYTHLRLKIYPDGGVARFRVYGDVSPVFPPVGSVIDLAGVGFGGKMVAASNQHFSHGDNLILPSKGKNMGDGWETRRSREPKHSDWVVLRLGAPGRLERVCVDTAHFKGNFPQTVELYACRTKAFDPYNLAQVKATEGGGDGTVTWFRILDRESLSGNKEHEFKLKHMSKVFTHVRMVIYPDGGVSRLRVWGTRD</sequence>